<proteinExistence type="predicted"/>
<dbReference type="Proteomes" id="UP000256661">
    <property type="component" value="Unassembled WGS sequence"/>
</dbReference>
<dbReference type="SUPFAM" id="SSF54909">
    <property type="entry name" value="Dimeric alpha+beta barrel"/>
    <property type="match status" value="1"/>
</dbReference>
<gene>
    <name evidence="1" type="ORF">DFJ69_4520</name>
</gene>
<evidence type="ECO:0000313" key="1">
    <source>
        <dbReference type="EMBL" id="REE99017.1"/>
    </source>
</evidence>
<evidence type="ECO:0000313" key="2">
    <source>
        <dbReference type="Proteomes" id="UP000256661"/>
    </source>
</evidence>
<protein>
    <recommendedName>
        <fullName evidence="3">DUF3291 domain-containing protein</fullName>
    </recommendedName>
</protein>
<dbReference type="InterPro" id="IPR011008">
    <property type="entry name" value="Dimeric_a/b-barrel"/>
</dbReference>
<evidence type="ECO:0008006" key="3">
    <source>
        <dbReference type="Google" id="ProtNLM"/>
    </source>
</evidence>
<accession>A0A3D9STT1</accession>
<organism evidence="1 2">
    <name type="scientific">Thermomonospora umbrina</name>
    <dbReference type="NCBI Taxonomy" id="111806"/>
    <lineage>
        <taxon>Bacteria</taxon>
        <taxon>Bacillati</taxon>
        <taxon>Actinomycetota</taxon>
        <taxon>Actinomycetes</taxon>
        <taxon>Streptosporangiales</taxon>
        <taxon>Thermomonosporaceae</taxon>
        <taxon>Thermomonospora</taxon>
    </lineage>
</organism>
<name>A0A3D9STT1_9ACTN</name>
<dbReference type="AlphaFoldDB" id="A0A3D9STT1"/>
<dbReference type="EMBL" id="QTTT01000001">
    <property type="protein sequence ID" value="REE99017.1"/>
    <property type="molecule type" value="Genomic_DNA"/>
</dbReference>
<reference evidence="1 2" key="1">
    <citation type="submission" date="2018-08" db="EMBL/GenBank/DDBJ databases">
        <title>Sequencing the genomes of 1000 actinobacteria strains.</title>
        <authorList>
            <person name="Klenk H.-P."/>
        </authorList>
    </citation>
    <scope>NUCLEOTIDE SEQUENCE [LARGE SCALE GENOMIC DNA]</scope>
    <source>
        <strain evidence="1 2">DSM 43927</strain>
    </source>
</reference>
<sequence>MEIPWMKAGTADEGATALVMASRFRLRSAWRSPVFLVHSMRLWWQARRSPGALGLSLRASPFKGTFWTLSAWTDRKALYAYARANPHGAVMKRIRPWTEDSVFRFWELPVAELPRNPSGGRDLWADGIERLDRPEET</sequence>
<keyword evidence="2" id="KW-1185">Reference proteome</keyword>
<dbReference type="RefSeq" id="WP_211328700.1">
    <property type="nucleotide sequence ID" value="NZ_QTTT01000001.1"/>
</dbReference>
<comment type="caution">
    <text evidence="1">The sequence shown here is derived from an EMBL/GenBank/DDBJ whole genome shotgun (WGS) entry which is preliminary data.</text>
</comment>